<accession>A0ABR2ZAF5</accession>
<dbReference type="SMART" id="SM00132">
    <property type="entry name" value="LIM"/>
    <property type="match status" value="2"/>
</dbReference>
<feature type="region of interest" description="Disordered" evidence="4">
    <location>
        <begin position="93"/>
        <end position="194"/>
    </location>
</feature>
<sequence length="620" mass="66698">MSTHGAMARSPEPDTHIGGEAGMAGVGRRGFAAVASAALFIQRGPLTPGYPSTPGAPTTPHTSPGLNNHAPVQPIQGRPQFLDIAAIHKAAGLTPPNGATLSPRSPISPSSPSTPKSPSTPLTPDGRTALTKPPGSLMSGSPGGLPASLLAGSPNRVTTPNSNSDTYFPPQPKEVSPPVRTHMRNSSASSDGSEIGLAYAQSDFEEEEVEEFLSRAQSVRKSRSFVGVRARKDSSTSTASSGNGSDSVRDLLKRKSSFGAPGEGEVPPLPITPRADMELEAAFNAVAALSDPMTPMSPTPSTPLKTPLRSNTVQGITTSKHEPDPYDSFIPKPPMRSNTERASSSNYHAKENGTTGLSIKKAGSAKSKNRVKVCATCTNVIADGRWVQVDGEEGKKKGSEKGVLCEGCWKGMYLPKCRRCQLPIEKQAVSSSDGQLKGKYHKECFTCFECNAPFPNKTFYVFNDQALCAYHYALHNRSLCSSSSCGQPIEGPCAVDHRGERYHPEHFLCGRENCTERLTDYWEVDGKMVCERHAQITFRQSRMFGVGSRKSRAWALSLYGADGVYDGFDEVVDDDDSKYDSEDEDNRDQEEWKAMKRTTMFIDLGSKGLGGGGKEEEDLR</sequence>
<dbReference type="EMBL" id="JBBXMP010000299">
    <property type="protein sequence ID" value="KAL0058556.1"/>
    <property type="molecule type" value="Genomic_DNA"/>
</dbReference>
<dbReference type="CDD" id="cd08368">
    <property type="entry name" value="LIM"/>
    <property type="match status" value="1"/>
</dbReference>
<reference evidence="6 7" key="1">
    <citation type="submission" date="2024-05" db="EMBL/GenBank/DDBJ databases">
        <title>A draft genome resource for the thread blight pathogen Marasmius tenuissimus strain MS-2.</title>
        <authorList>
            <person name="Yulfo-Soto G.E."/>
            <person name="Baruah I.K."/>
            <person name="Amoako-Attah I."/>
            <person name="Bukari Y."/>
            <person name="Meinhardt L.W."/>
            <person name="Bailey B.A."/>
            <person name="Cohen S.P."/>
        </authorList>
    </citation>
    <scope>NUCLEOTIDE SEQUENCE [LARGE SCALE GENOMIC DNA]</scope>
    <source>
        <strain evidence="6 7">MS-2</strain>
    </source>
</reference>
<feature type="compositionally biased region" description="Low complexity" evidence="4">
    <location>
        <begin position="133"/>
        <end position="154"/>
    </location>
</feature>
<evidence type="ECO:0000256" key="2">
    <source>
        <dbReference type="ARBA" id="ARBA00022833"/>
    </source>
</evidence>
<dbReference type="PROSITE" id="PS00478">
    <property type="entry name" value="LIM_DOMAIN_1"/>
    <property type="match status" value="1"/>
</dbReference>
<evidence type="ECO:0000256" key="4">
    <source>
        <dbReference type="SAM" id="MobiDB-lite"/>
    </source>
</evidence>
<feature type="region of interest" description="Disordered" evidence="4">
    <location>
        <begin position="290"/>
        <end position="309"/>
    </location>
</feature>
<feature type="compositionally biased region" description="Low complexity" evidence="4">
    <location>
        <begin position="100"/>
        <end position="124"/>
    </location>
</feature>
<keyword evidence="2 3" id="KW-0862">Zinc</keyword>
<dbReference type="CDD" id="cd09397">
    <property type="entry name" value="LIM1_UF1"/>
    <property type="match status" value="1"/>
</dbReference>
<evidence type="ECO:0000259" key="5">
    <source>
        <dbReference type="PROSITE" id="PS50023"/>
    </source>
</evidence>
<name>A0ABR2ZAF5_9AGAR</name>
<dbReference type="PANTHER" id="PTHR24216:SF65">
    <property type="entry name" value="PAXILLIN-LIKE PROTEIN 1"/>
    <property type="match status" value="1"/>
</dbReference>
<protein>
    <recommendedName>
        <fullName evidence="5">LIM zinc-binding domain-containing protein</fullName>
    </recommendedName>
</protein>
<proteinExistence type="predicted"/>
<gene>
    <name evidence="6" type="ORF">AAF712_014748</name>
</gene>
<dbReference type="Pfam" id="PF00412">
    <property type="entry name" value="LIM"/>
    <property type="match status" value="2"/>
</dbReference>
<organism evidence="6 7">
    <name type="scientific">Marasmius tenuissimus</name>
    <dbReference type="NCBI Taxonomy" id="585030"/>
    <lineage>
        <taxon>Eukaryota</taxon>
        <taxon>Fungi</taxon>
        <taxon>Dikarya</taxon>
        <taxon>Basidiomycota</taxon>
        <taxon>Agaricomycotina</taxon>
        <taxon>Agaricomycetes</taxon>
        <taxon>Agaricomycetidae</taxon>
        <taxon>Agaricales</taxon>
        <taxon>Marasmiineae</taxon>
        <taxon>Marasmiaceae</taxon>
        <taxon>Marasmius</taxon>
    </lineage>
</organism>
<evidence type="ECO:0000313" key="6">
    <source>
        <dbReference type="EMBL" id="KAL0058556.1"/>
    </source>
</evidence>
<keyword evidence="1 3" id="KW-0479">Metal-binding</keyword>
<feature type="compositionally biased region" description="Polar residues" evidence="4">
    <location>
        <begin position="336"/>
        <end position="354"/>
    </location>
</feature>
<dbReference type="PANTHER" id="PTHR24216">
    <property type="entry name" value="PAXILLIN-RELATED"/>
    <property type="match status" value="1"/>
</dbReference>
<dbReference type="InterPro" id="IPR001781">
    <property type="entry name" value="Znf_LIM"/>
</dbReference>
<evidence type="ECO:0000313" key="7">
    <source>
        <dbReference type="Proteomes" id="UP001437256"/>
    </source>
</evidence>
<comment type="caution">
    <text evidence="6">The sequence shown here is derived from an EMBL/GenBank/DDBJ whole genome shotgun (WGS) entry which is preliminary data.</text>
</comment>
<keyword evidence="3" id="KW-0440">LIM domain</keyword>
<feature type="region of interest" description="Disordered" evidence="4">
    <location>
        <begin position="215"/>
        <end position="250"/>
    </location>
</feature>
<feature type="compositionally biased region" description="Polar residues" evidence="4">
    <location>
        <begin position="55"/>
        <end position="66"/>
    </location>
</feature>
<feature type="domain" description="LIM zinc-binding" evidence="5">
    <location>
        <begin position="415"/>
        <end position="478"/>
    </location>
</feature>
<dbReference type="Proteomes" id="UP001437256">
    <property type="component" value="Unassembled WGS sequence"/>
</dbReference>
<feature type="region of interest" description="Disordered" evidence="4">
    <location>
        <begin position="46"/>
        <end position="74"/>
    </location>
</feature>
<feature type="region of interest" description="Disordered" evidence="4">
    <location>
        <begin position="316"/>
        <end position="354"/>
    </location>
</feature>
<feature type="region of interest" description="Disordered" evidence="4">
    <location>
        <begin position="1"/>
        <end position="22"/>
    </location>
</feature>
<keyword evidence="7" id="KW-1185">Reference proteome</keyword>
<dbReference type="PROSITE" id="PS50023">
    <property type="entry name" value="LIM_DOMAIN_2"/>
    <property type="match status" value="1"/>
</dbReference>
<feature type="compositionally biased region" description="Low complexity" evidence="4">
    <location>
        <begin position="235"/>
        <end position="246"/>
    </location>
</feature>
<dbReference type="Gene3D" id="2.10.110.10">
    <property type="entry name" value="Cysteine Rich Protein"/>
    <property type="match status" value="2"/>
</dbReference>
<feature type="compositionally biased region" description="Polar residues" evidence="4">
    <location>
        <begin position="155"/>
        <end position="166"/>
    </location>
</feature>
<dbReference type="SUPFAM" id="SSF57716">
    <property type="entry name" value="Glucocorticoid receptor-like (DNA-binding domain)"/>
    <property type="match status" value="2"/>
</dbReference>
<evidence type="ECO:0000256" key="1">
    <source>
        <dbReference type="ARBA" id="ARBA00022723"/>
    </source>
</evidence>
<evidence type="ECO:0000256" key="3">
    <source>
        <dbReference type="PROSITE-ProRule" id="PRU00125"/>
    </source>
</evidence>